<dbReference type="InterPro" id="IPR024134">
    <property type="entry name" value="SOD_Cu/Zn_/chaperone"/>
</dbReference>
<proteinExistence type="predicted"/>
<dbReference type="Proteomes" id="UP001497383">
    <property type="component" value="Chromosome 5"/>
</dbReference>
<accession>A0ABP0ZVG8</accession>
<dbReference type="Pfam" id="PF00080">
    <property type="entry name" value="Sod_Cu"/>
    <property type="match status" value="1"/>
</dbReference>
<evidence type="ECO:0000313" key="3">
    <source>
        <dbReference type="Proteomes" id="UP001497383"/>
    </source>
</evidence>
<organism evidence="2 3">
    <name type="scientific">Lodderomyces beijingensis</name>
    <dbReference type="NCBI Taxonomy" id="1775926"/>
    <lineage>
        <taxon>Eukaryota</taxon>
        <taxon>Fungi</taxon>
        <taxon>Dikarya</taxon>
        <taxon>Ascomycota</taxon>
        <taxon>Saccharomycotina</taxon>
        <taxon>Pichiomycetes</taxon>
        <taxon>Debaryomycetaceae</taxon>
        <taxon>Candida/Lodderomyces clade</taxon>
        <taxon>Lodderomyces</taxon>
    </lineage>
</organism>
<dbReference type="PANTHER" id="PTHR10003">
    <property type="entry name" value="SUPEROXIDE DISMUTASE CU-ZN -RELATED"/>
    <property type="match status" value="1"/>
</dbReference>
<dbReference type="GeneID" id="92209755"/>
<dbReference type="InterPro" id="IPR036423">
    <property type="entry name" value="SOD-like_Cu/Zn_dom_sf"/>
</dbReference>
<evidence type="ECO:0000259" key="1">
    <source>
        <dbReference type="Pfam" id="PF00080"/>
    </source>
</evidence>
<dbReference type="SUPFAM" id="SSF49329">
    <property type="entry name" value="Cu,Zn superoxide dismutase-like"/>
    <property type="match status" value="1"/>
</dbReference>
<dbReference type="EMBL" id="OZ022409">
    <property type="protein sequence ID" value="CAK9440459.1"/>
    <property type="molecule type" value="Genomic_DNA"/>
</dbReference>
<dbReference type="RefSeq" id="XP_066831497.1">
    <property type="nucleotide sequence ID" value="XM_066974793.1"/>
</dbReference>
<evidence type="ECO:0000313" key="2">
    <source>
        <dbReference type="EMBL" id="CAK9440459.1"/>
    </source>
</evidence>
<dbReference type="Gene3D" id="2.60.40.200">
    <property type="entry name" value="Superoxide dismutase, copper/zinc binding domain"/>
    <property type="match status" value="1"/>
</dbReference>
<feature type="domain" description="Superoxide dismutase copper/zinc binding" evidence="1">
    <location>
        <begin position="76"/>
        <end position="189"/>
    </location>
</feature>
<reference evidence="2 3" key="1">
    <citation type="submission" date="2024-03" db="EMBL/GenBank/DDBJ databases">
        <authorList>
            <person name="Brejova B."/>
        </authorList>
    </citation>
    <scope>NUCLEOTIDE SEQUENCE [LARGE SCALE GENOMIC DNA]</scope>
    <source>
        <strain evidence="2 3">CBS 14171</strain>
    </source>
</reference>
<sequence>MAKKALVPEDRALIYRSFAYIYANSPSLDKAMLGKVFVQLAAAALALAGDAPKVADSTGQYTLEANFEPTATSKITGFIVFRAATNGTVLVGIQVGNLTQSQEPFSYHIHELPVPANGDCQATLGHFNPYNGSTTATTPWGLEVGDLSGRNGKISGTYISNQYIDEYISLNPDSKSFIGGKSVVIHAANGTRLTCANITIDPHSVRSNGTVTVTPANPNGASQVESGGVLAVGAAAVLALLA</sequence>
<name>A0ABP0ZVG8_9ASCO</name>
<gene>
    <name evidence="2" type="ORF">LODBEIA_P45590</name>
</gene>
<keyword evidence="3" id="KW-1185">Reference proteome</keyword>
<dbReference type="InterPro" id="IPR001424">
    <property type="entry name" value="SOD_Cu_Zn_dom"/>
</dbReference>
<protein>
    <recommendedName>
        <fullName evidence="1">Superoxide dismutase copper/zinc binding domain-containing protein</fullName>
    </recommendedName>
</protein>